<dbReference type="Pfam" id="PF14106">
    <property type="entry name" value="DUF4279"/>
    <property type="match status" value="1"/>
</dbReference>
<proteinExistence type="predicted"/>
<organism evidence="1 2">
    <name type="scientific">Burkholderia aenigmatica</name>
    <dbReference type="NCBI Taxonomy" id="2015348"/>
    <lineage>
        <taxon>Bacteria</taxon>
        <taxon>Pseudomonadati</taxon>
        <taxon>Pseudomonadota</taxon>
        <taxon>Betaproteobacteria</taxon>
        <taxon>Burkholderiales</taxon>
        <taxon>Burkholderiaceae</taxon>
        <taxon>Burkholderia</taxon>
        <taxon>Burkholderia cepacia complex</taxon>
    </lineage>
</organism>
<gene>
    <name evidence="1" type="ORF">CFB84_22935</name>
</gene>
<name>A0A228IIT5_9BURK</name>
<comment type="caution">
    <text evidence="1">The sequence shown here is derived from an EMBL/GenBank/DDBJ whole genome shotgun (WGS) entry which is preliminary data.</text>
</comment>
<reference evidence="1 2" key="2">
    <citation type="submission" date="2017-08" db="EMBL/GenBank/DDBJ databases">
        <title>WGS of novel Burkholderia cepaca complex species.</title>
        <authorList>
            <person name="Lipuma J."/>
            <person name="Spilker T."/>
        </authorList>
    </citation>
    <scope>NUCLEOTIDE SEQUENCE [LARGE SCALE GENOMIC DNA]</scope>
    <source>
        <strain evidence="1 2">AU17325</strain>
    </source>
</reference>
<evidence type="ECO:0008006" key="3">
    <source>
        <dbReference type="Google" id="ProtNLM"/>
    </source>
</evidence>
<sequence length="151" mass="16433">MGRLRKTMASIRIIGDDLHPDEITSLLRCTPTESQSKGDELVGKRDGRSRIAAFGRWSLKAPAQEPGNLDAQVAWLLTATTSDLDAWQSIAARYKVDLFCGLFMDQWNDGESISAASLLALGSRHIQLDLDIYGAAIGEPEGSSTISNVRL</sequence>
<protein>
    <recommendedName>
        <fullName evidence="3">DUF4279 domain-containing protein</fullName>
    </recommendedName>
</protein>
<dbReference type="InterPro" id="IPR025459">
    <property type="entry name" value="DUF4279"/>
</dbReference>
<dbReference type="AlphaFoldDB" id="A0A228IIT5"/>
<dbReference type="Proteomes" id="UP000214600">
    <property type="component" value="Unassembled WGS sequence"/>
</dbReference>
<evidence type="ECO:0000313" key="1">
    <source>
        <dbReference type="EMBL" id="OXI42102.1"/>
    </source>
</evidence>
<accession>A0A228IIT5</accession>
<dbReference type="EMBL" id="NKFA01000008">
    <property type="protein sequence ID" value="OXI42102.1"/>
    <property type="molecule type" value="Genomic_DNA"/>
</dbReference>
<reference evidence="2" key="1">
    <citation type="submission" date="2017-06" db="EMBL/GenBank/DDBJ databases">
        <authorList>
            <person name="LiPuma J."/>
            <person name="Spilker T."/>
        </authorList>
    </citation>
    <scope>NUCLEOTIDE SEQUENCE [LARGE SCALE GENOMIC DNA]</scope>
    <source>
        <strain evidence="2">AU17325</strain>
    </source>
</reference>
<evidence type="ECO:0000313" key="2">
    <source>
        <dbReference type="Proteomes" id="UP000214600"/>
    </source>
</evidence>
<dbReference type="OrthoDB" id="6025978at2"/>